<keyword evidence="8" id="KW-1185">Reference proteome</keyword>
<dbReference type="InterPro" id="IPR008972">
    <property type="entry name" value="Cupredoxin"/>
</dbReference>
<feature type="chain" id="PRO_5045205138" evidence="5">
    <location>
        <begin position="26"/>
        <end position="119"/>
    </location>
</feature>
<keyword evidence="4" id="KW-0249">Electron transport</keyword>
<accession>A0ABS2KLH5</accession>
<evidence type="ECO:0000259" key="6">
    <source>
        <dbReference type="Pfam" id="PF13473"/>
    </source>
</evidence>
<dbReference type="InterPro" id="IPR035668">
    <property type="entry name" value="Amicyanin"/>
</dbReference>
<comment type="subcellular location">
    <subcellularLocation>
        <location evidence="1">Periplasm</location>
    </subcellularLocation>
</comment>
<evidence type="ECO:0000313" key="7">
    <source>
        <dbReference type="EMBL" id="MBM7132002.1"/>
    </source>
</evidence>
<dbReference type="PRINTS" id="PR00155">
    <property type="entry name" value="AMICYANIN"/>
</dbReference>
<evidence type="ECO:0000256" key="1">
    <source>
        <dbReference type="ARBA" id="ARBA00004418"/>
    </source>
</evidence>
<dbReference type="InterPro" id="IPR052721">
    <property type="entry name" value="ET_Amicyanin"/>
</dbReference>
<dbReference type="InterPro" id="IPR028096">
    <property type="entry name" value="EfeO_Cupredoxin"/>
</dbReference>
<evidence type="ECO:0000256" key="3">
    <source>
        <dbReference type="ARBA" id="ARBA00022764"/>
    </source>
</evidence>
<gene>
    <name evidence="7" type="ORF">ISS99_20940</name>
</gene>
<evidence type="ECO:0000256" key="5">
    <source>
        <dbReference type="SAM" id="SignalP"/>
    </source>
</evidence>
<dbReference type="SUPFAM" id="SSF49503">
    <property type="entry name" value="Cupredoxins"/>
    <property type="match status" value="1"/>
</dbReference>
<organism evidence="7 8">
    <name type="scientific">Dyella mobilis</name>
    <dbReference type="NCBI Taxonomy" id="1849582"/>
    <lineage>
        <taxon>Bacteria</taxon>
        <taxon>Pseudomonadati</taxon>
        <taxon>Pseudomonadota</taxon>
        <taxon>Gammaproteobacteria</taxon>
        <taxon>Lysobacterales</taxon>
        <taxon>Rhodanobacteraceae</taxon>
        <taxon>Dyella</taxon>
    </lineage>
</organism>
<sequence>MSTVIKALAFAFALTVLLCAVEASAMTAKASSSNGARTYQVAIRNFAFEPGTITVPAGATVVWVNQDEEPHTVTSAGSGFASSKALDTDDRYEAIFSRPGTYTYYCSIHPHMVGTIIVQ</sequence>
<protein>
    <submittedName>
        <fullName evidence="7">Cupredoxin family copper-binding protein</fullName>
    </submittedName>
</protein>
<keyword evidence="2" id="KW-0813">Transport</keyword>
<dbReference type="InterPro" id="IPR002386">
    <property type="entry name" value="Amicyanin/Pseudoazurin"/>
</dbReference>
<dbReference type="CDD" id="cd13921">
    <property type="entry name" value="Amicyanin"/>
    <property type="match status" value="1"/>
</dbReference>
<keyword evidence="3" id="KW-0574">Periplasm</keyword>
<dbReference type="PANTHER" id="PTHR36507:SF1">
    <property type="entry name" value="BLL1555 PROTEIN"/>
    <property type="match status" value="1"/>
</dbReference>
<keyword evidence="5" id="KW-0732">Signal</keyword>
<evidence type="ECO:0000313" key="8">
    <source>
        <dbReference type="Proteomes" id="UP001430193"/>
    </source>
</evidence>
<dbReference type="PANTHER" id="PTHR36507">
    <property type="entry name" value="BLL1555 PROTEIN"/>
    <property type="match status" value="1"/>
</dbReference>
<evidence type="ECO:0000256" key="2">
    <source>
        <dbReference type="ARBA" id="ARBA00022448"/>
    </source>
</evidence>
<dbReference type="EMBL" id="JADIKF010000040">
    <property type="protein sequence ID" value="MBM7132002.1"/>
    <property type="molecule type" value="Genomic_DNA"/>
</dbReference>
<dbReference type="Pfam" id="PF13473">
    <property type="entry name" value="Cupredoxin_1"/>
    <property type="match status" value="1"/>
</dbReference>
<reference evidence="7" key="1">
    <citation type="submission" date="2020-10" db="EMBL/GenBank/DDBJ databases">
        <title>Phylogeny of dyella-like bacteria.</title>
        <authorList>
            <person name="Fu J."/>
        </authorList>
    </citation>
    <scope>NUCLEOTIDE SEQUENCE</scope>
    <source>
        <strain evidence="7">DHON07</strain>
    </source>
</reference>
<comment type="caution">
    <text evidence="7">The sequence shown here is derived from an EMBL/GenBank/DDBJ whole genome shotgun (WGS) entry which is preliminary data.</text>
</comment>
<dbReference type="RefSeq" id="WP_204633543.1">
    <property type="nucleotide sequence ID" value="NZ_BSOC01000001.1"/>
</dbReference>
<feature type="signal peptide" evidence="5">
    <location>
        <begin position="1"/>
        <end position="25"/>
    </location>
</feature>
<name>A0ABS2KLH5_9GAMM</name>
<evidence type="ECO:0000256" key="4">
    <source>
        <dbReference type="ARBA" id="ARBA00022982"/>
    </source>
</evidence>
<dbReference type="Proteomes" id="UP001430193">
    <property type="component" value="Unassembled WGS sequence"/>
</dbReference>
<dbReference type="Gene3D" id="2.60.40.420">
    <property type="entry name" value="Cupredoxins - blue copper proteins"/>
    <property type="match status" value="1"/>
</dbReference>
<feature type="domain" description="EfeO-type cupredoxin-like" evidence="6">
    <location>
        <begin position="19"/>
        <end position="118"/>
    </location>
</feature>
<proteinExistence type="predicted"/>